<keyword evidence="2" id="KW-0378">Hydrolase</keyword>
<dbReference type="Pfam" id="PF00561">
    <property type="entry name" value="Abhydrolase_1"/>
    <property type="match status" value="1"/>
</dbReference>
<dbReference type="SUPFAM" id="SSF53474">
    <property type="entry name" value="alpha/beta-Hydrolases"/>
    <property type="match status" value="1"/>
</dbReference>
<sequence length="288" mass="30402">MRPSDLPTTVTDLAAGPIEYRFDRHGDETVVIFYGGHMRAGLALGEADFTGAGYSVLVPSRPGYGRTPLTTGTTPAGFADVTAELCAHVGVGRLAAVVGVSAGGRTAVAMAARHPRLVERLLLESAVSFQPWPGRFTRLGARVVFHPAAERATWAMMRALLRTAPTLGLRSLMGSLSAKPVGDVLAALTPAERETAIGLFARMRSGAGFCNDLIACPDLTAEVVQPALVIATRTDAAVPFAHAEALTAGIPHARLLESTADGHLIWLSPDHRAVTEQIRHFLSTPLTD</sequence>
<dbReference type="InterPro" id="IPR000073">
    <property type="entry name" value="AB_hydrolase_1"/>
</dbReference>
<dbReference type="GO" id="GO:0016787">
    <property type="term" value="F:hydrolase activity"/>
    <property type="evidence" value="ECO:0007669"/>
    <property type="project" value="UniProtKB-KW"/>
</dbReference>
<comment type="caution">
    <text evidence="2">The sequence shown here is derived from an EMBL/GenBank/DDBJ whole genome shotgun (WGS) entry which is preliminary data.</text>
</comment>
<evidence type="ECO:0000313" key="2">
    <source>
        <dbReference type="EMBL" id="GLZ78200.1"/>
    </source>
</evidence>
<accession>A0A9W6WAZ9</accession>
<name>A0A9W6WAZ9_9ACTN</name>
<dbReference type="InterPro" id="IPR050471">
    <property type="entry name" value="AB_hydrolase"/>
</dbReference>
<organism evidence="2 3">
    <name type="scientific">Actinorhabdospora filicis</name>
    <dbReference type="NCBI Taxonomy" id="1785913"/>
    <lineage>
        <taxon>Bacteria</taxon>
        <taxon>Bacillati</taxon>
        <taxon>Actinomycetota</taxon>
        <taxon>Actinomycetes</taxon>
        <taxon>Micromonosporales</taxon>
        <taxon>Micromonosporaceae</taxon>
        <taxon>Actinorhabdospora</taxon>
    </lineage>
</organism>
<dbReference type="Gene3D" id="3.40.50.1820">
    <property type="entry name" value="alpha/beta hydrolase"/>
    <property type="match status" value="1"/>
</dbReference>
<protein>
    <submittedName>
        <fullName evidence="2">Hydrolase YcgS</fullName>
    </submittedName>
</protein>
<keyword evidence="3" id="KW-1185">Reference proteome</keyword>
<reference evidence="2" key="1">
    <citation type="submission" date="2023-03" db="EMBL/GenBank/DDBJ databases">
        <title>Actinorhabdospora filicis NBRC 111898.</title>
        <authorList>
            <person name="Ichikawa N."/>
            <person name="Sato H."/>
            <person name="Tonouchi N."/>
        </authorList>
    </citation>
    <scope>NUCLEOTIDE SEQUENCE</scope>
    <source>
        <strain evidence="2">NBRC 111898</strain>
    </source>
</reference>
<evidence type="ECO:0000313" key="3">
    <source>
        <dbReference type="Proteomes" id="UP001165079"/>
    </source>
</evidence>
<dbReference type="EMBL" id="BSTX01000002">
    <property type="protein sequence ID" value="GLZ78200.1"/>
    <property type="molecule type" value="Genomic_DNA"/>
</dbReference>
<dbReference type="PANTHER" id="PTHR43433:SF1">
    <property type="entry name" value="BLL5160 PROTEIN"/>
    <property type="match status" value="1"/>
</dbReference>
<dbReference type="PANTHER" id="PTHR43433">
    <property type="entry name" value="HYDROLASE, ALPHA/BETA FOLD FAMILY PROTEIN"/>
    <property type="match status" value="1"/>
</dbReference>
<dbReference type="InterPro" id="IPR029058">
    <property type="entry name" value="AB_hydrolase_fold"/>
</dbReference>
<feature type="domain" description="AB hydrolase-1" evidence="1">
    <location>
        <begin position="52"/>
        <end position="265"/>
    </location>
</feature>
<evidence type="ECO:0000259" key="1">
    <source>
        <dbReference type="Pfam" id="PF00561"/>
    </source>
</evidence>
<proteinExistence type="predicted"/>
<gene>
    <name evidence="2" type="primary">ycgS</name>
    <name evidence="2" type="ORF">Afil01_30070</name>
</gene>
<dbReference type="PRINTS" id="PR00111">
    <property type="entry name" value="ABHYDROLASE"/>
</dbReference>
<dbReference type="RefSeq" id="WP_285663368.1">
    <property type="nucleotide sequence ID" value="NZ_BSTX01000002.1"/>
</dbReference>
<dbReference type="Proteomes" id="UP001165079">
    <property type="component" value="Unassembled WGS sequence"/>
</dbReference>
<dbReference type="AlphaFoldDB" id="A0A9W6WAZ9"/>